<dbReference type="NCBIfam" id="NF033546">
    <property type="entry name" value="transpos_IS21"/>
    <property type="match status" value="1"/>
</dbReference>
<dbReference type="PATRIC" id="fig|61647.15.peg.5186"/>
<protein>
    <submittedName>
        <fullName evidence="3">Integrase</fullName>
    </submittedName>
</protein>
<dbReference type="RefSeq" id="WP_042938917.1">
    <property type="nucleotide sequence ID" value="NZ_JBPAND010000001.1"/>
</dbReference>
<reference evidence="3 4" key="1">
    <citation type="submission" date="2015-05" db="EMBL/GenBank/DDBJ databases">
        <title>Genome sequences of Pluralibacter gergoviae.</title>
        <authorList>
            <person name="Greninger A.L."/>
            <person name="Miller S."/>
        </authorList>
    </citation>
    <scope>NUCLEOTIDE SEQUENCE [LARGE SCALE GENOMIC DNA]</scope>
    <source>
        <strain evidence="3 4">JS81F13</strain>
    </source>
</reference>
<comment type="caution">
    <text evidence="3">The sequence shown here is derived from an EMBL/GenBank/DDBJ whole genome shotgun (WGS) entry which is preliminary data.</text>
</comment>
<dbReference type="EMBL" id="LDZF01000074">
    <property type="protein sequence ID" value="KMK03057.1"/>
    <property type="molecule type" value="Genomic_DNA"/>
</dbReference>
<evidence type="ECO:0000256" key="1">
    <source>
        <dbReference type="ARBA" id="ARBA00009277"/>
    </source>
</evidence>
<evidence type="ECO:0000259" key="2">
    <source>
        <dbReference type="PROSITE" id="PS50994"/>
    </source>
</evidence>
<feature type="domain" description="Integrase catalytic" evidence="2">
    <location>
        <begin position="122"/>
        <end position="312"/>
    </location>
</feature>
<proteinExistence type="inferred from homology"/>
<dbReference type="PANTHER" id="PTHR35004:SF7">
    <property type="entry name" value="INTEGRASE PROTEIN"/>
    <property type="match status" value="1"/>
</dbReference>
<dbReference type="InterPro" id="IPR012337">
    <property type="entry name" value="RNaseH-like_sf"/>
</dbReference>
<dbReference type="InterPro" id="IPR054353">
    <property type="entry name" value="IstA-like_C"/>
</dbReference>
<evidence type="ECO:0000313" key="3">
    <source>
        <dbReference type="EMBL" id="KMK03057.1"/>
    </source>
</evidence>
<gene>
    <name evidence="3" type="ORF">ABW06_25830</name>
</gene>
<dbReference type="AlphaFoldDB" id="A0A0J5L677"/>
<evidence type="ECO:0000313" key="4">
    <source>
        <dbReference type="Proteomes" id="UP000036196"/>
    </source>
</evidence>
<dbReference type="Gene3D" id="3.30.420.10">
    <property type="entry name" value="Ribonuclease H-like superfamily/Ribonuclease H"/>
    <property type="match status" value="1"/>
</dbReference>
<sequence length="499" mass="57196">MTLNTRQVSFYMAQRNKGLTQEAAAATTGISVRSGRRIEKGQWQSSGERHWRTRQDPLEAVWLSDVLPLLASRPQISPTTVLEYLQDKYPGQYPDKVRRTLQRRIRTWKACHGEEREIMFRQEHQPGMRALSDFTQLKGTVITINGCPLEHKLFHFRLEWSRWSWMRVVTGGESFTALAEGLQEALGQLGGVPAEHRTDSLAAAWKNLSEEDHRDQTARYAGLCEHYGMTPSRNNSGRGHENGSVESAHGHLKERIRQALLLRGNNDFGSLNEYRQFVTQQVLRHNQRNQDLVRQELALLKPLPQRRCADYEELSVRVSSSSTINVRHVVYSVPSRLIGQMLKVRLWDDRLSCYVGSDEVMSCQRVRAPKGKRRARSINFRHVIGSLVMKPGAFYHATLRNDILPDDEWRQLWQRMCSRLAPQLASRLMVNALKLAAEREDISAVAKGLNHLLLEPGEPDLQKLLNWLGVKDKRPLPDGRLVQHSLQGYDNLMRKGGLQ</sequence>
<keyword evidence="4" id="KW-1185">Reference proteome</keyword>
<dbReference type="PANTHER" id="PTHR35004">
    <property type="entry name" value="TRANSPOSASE RV3428C-RELATED"/>
    <property type="match status" value="1"/>
</dbReference>
<dbReference type="InterPro" id="IPR036397">
    <property type="entry name" value="RNaseH_sf"/>
</dbReference>
<dbReference type="STRING" id="61647.LG71_08345"/>
<dbReference type="PROSITE" id="PS50994">
    <property type="entry name" value="INTEGRASE"/>
    <property type="match status" value="1"/>
</dbReference>
<dbReference type="Pfam" id="PF22483">
    <property type="entry name" value="Mu-transpos_C_2"/>
    <property type="match status" value="1"/>
</dbReference>
<name>A0A0J5L677_PLUGE</name>
<dbReference type="Proteomes" id="UP000036196">
    <property type="component" value="Unassembled WGS sequence"/>
</dbReference>
<dbReference type="GO" id="GO:0003676">
    <property type="term" value="F:nucleic acid binding"/>
    <property type="evidence" value="ECO:0007669"/>
    <property type="project" value="InterPro"/>
</dbReference>
<dbReference type="eggNOG" id="COG4584">
    <property type="taxonomic scope" value="Bacteria"/>
</dbReference>
<dbReference type="InterPro" id="IPR001584">
    <property type="entry name" value="Integrase_cat-core"/>
</dbReference>
<comment type="similarity">
    <text evidence="1">Belongs to the transposase IS21/IS408/IS1162 family.</text>
</comment>
<dbReference type="GO" id="GO:0015074">
    <property type="term" value="P:DNA integration"/>
    <property type="evidence" value="ECO:0007669"/>
    <property type="project" value="InterPro"/>
</dbReference>
<dbReference type="SUPFAM" id="SSF53098">
    <property type="entry name" value="Ribonuclease H-like"/>
    <property type="match status" value="1"/>
</dbReference>
<accession>A0A0J5L677</accession>
<organism evidence="3 4">
    <name type="scientific">Pluralibacter gergoviae</name>
    <name type="common">Enterobacter gergoviae</name>
    <dbReference type="NCBI Taxonomy" id="61647"/>
    <lineage>
        <taxon>Bacteria</taxon>
        <taxon>Pseudomonadati</taxon>
        <taxon>Pseudomonadota</taxon>
        <taxon>Gammaproteobacteria</taxon>
        <taxon>Enterobacterales</taxon>
        <taxon>Enterobacteriaceae</taxon>
        <taxon>Pluralibacter</taxon>
    </lineage>
</organism>